<proteinExistence type="predicted"/>
<protein>
    <submittedName>
        <fullName evidence="1">Uncharacterized protein</fullName>
    </submittedName>
</protein>
<dbReference type="Proteomes" id="UP000001542">
    <property type="component" value="Unassembled WGS sequence"/>
</dbReference>
<reference evidence="1" key="2">
    <citation type="journal article" date="2007" name="Science">
        <title>Draft genome sequence of the sexually transmitted pathogen Trichomonas vaginalis.</title>
        <authorList>
            <person name="Carlton J.M."/>
            <person name="Hirt R.P."/>
            <person name="Silva J.C."/>
            <person name="Delcher A.L."/>
            <person name="Schatz M."/>
            <person name="Zhao Q."/>
            <person name="Wortman J.R."/>
            <person name="Bidwell S.L."/>
            <person name="Alsmark U.C.M."/>
            <person name="Besteiro S."/>
            <person name="Sicheritz-Ponten T."/>
            <person name="Noel C.J."/>
            <person name="Dacks J.B."/>
            <person name="Foster P.G."/>
            <person name="Simillion C."/>
            <person name="Van de Peer Y."/>
            <person name="Miranda-Saavedra D."/>
            <person name="Barton G.J."/>
            <person name="Westrop G.D."/>
            <person name="Mueller S."/>
            <person name="Dessi D."/>
            <person name="Fiori P.L."/>
            <person name="Ren Q."/>
            <person name="Paulsen I."/>
            <person name="Zhang H."/>
            <person name="Bastida-Corcuera F.D."/>
            <person name="Simoes-Barbosa A."/>
            <person name="Brown M.T."/>
            <person name="Hayes R.D."/>
            <person name="Mukherjee M."/>
            <person name="Okumura C.Y."/>
            <person name="Schneider R."/>
            <person name="Smith A.J."/>
            <person name="Vanacova S."/>
            <person name="Villalvazo M."/>
            <person name="Haas B.J."/>
            <person name="Pertea M."/>
            <person name="Feldblyum T.V."/>
            <person name="Utterback T.R."/>
            <person name="Shu C.L."/>
            <person name="Osoegawa K."/>
            <person name="de Jong P.J."/>
            <person name="Hrdy I."/>
            <person name="Horvathova L."/>
            <person name="Zubacova Z."/>
            <person name="Dolezal P."/>
            <person name="Malik S.B."/>
            <person name="Logsdon J.M. Jr."/>
            <person name="Henze K."/>
            <person name="Gupta A."/>
            <person name="Wang C.C."/>
            <person name="Dunne R.L."/>
            <person name="Upcroft J.A."/>
            <person name="Upcroft P."/>
            <person name="White O."/>
            <person name="Salzberg S.L."/>
            <person name="Tang P."/>
            <person name="Chiu C.-H."/>
            <person name="Lee Y.-S."/>
            <person name="Embley T.M."/>
            <person name="Coombs G.H."/>
            <person name="Mottram J.C."/>
            <person name="Tachezy J."/>
            <person name="Fraser-Liggett C.M."/>
            <person name="Johnson P.J."/>
        </authorList>
    </citation>
    <scope>NUCLEOTIDE SEQUENCE [LARGE SCALE GENOMIC DNA]</scope>
    <source>
        <strain evidence="1">G3</strain>
    </source>
</reference>
<evidence type="ECO:0000313" key="1">
    <source>
        <dbReference type="EMBL" id="EAY08984.1"/>
    </source>
</evidence>
<name>A2EEH8_TRIV3</name>
<dbReference type="EMBL" id="DS113367">
    <property type="protein sequence ID" value="EAY08984.1"/>
    <property type="molecule type" value="Genomic_DNA"/>
</dbReference>
<reference evidence="1" key="1">
    <citation type="submission" date="2006-10" db="EMBL/GenBank/DDBJ databases">
        <authorList>
            <person name="Amadeo P."/>
            <person name="Zhao Q."/>
            <person name="Wortman J."/>
            <person name="Fraser-Liggett C."/>
            <person name="Carlton J."/>
        </authorList>
    </citation>
    <scope>NUCLEOTIDE SEQUENCE</scope>
    <source>
        <strain evidence="1">G3</strain>
    </source>
</reference>
<evidence type="ECO:0000313" key="2">
    <source>
        <dbReference type="Proteomes" id="UP000001542"/>
    </source>
</evidence>
<dbReference type="KEGG" id="tva:4766895"/>
<sequence>MNQNVEVHIDGIVFRVPKGTRIWSNKTVAFEDQIIVAGANHEDTSLADDQIHKIKTTKDKDIPSAPKGGINKE</sequence>
<keyword evidence="2" id="KW-1185">Reference proteome</keyword>
<dbReference type="VEuPathDB" id="TrichDB:TVAGG3_0691020"/>
<organism evidence="1 2">
    <name type="scientific">Trichomonas vaginalis (strain ATCC PRA-98 / G3)</name>
    <dbReference type="NCBI Taxonomy" id="412133"/>
    <lineage>
        <taxon>Eukaryota</taxon>
        <taxon>Metamonada</taxon>
        <taxon>Parabasalia</taxon>
        <taxon>Trichomonadida</taxon>
        <taxon>Trichomonadidae</taxon>
        <taxon>Trichomonas</taxon>
    </lineage>
</organism>
<dbReference type="SMR" id="A2EEH8"/>
<accession>A2EEH8</accession>
<dbReference type="InParanoid" id="A2EEH8"/>
<gene>
    <name evidence="1" type="ORF">TVAG_486310</name>
</gene>
<dbReference type="VEuPathDB" id="TrichDB:TVAG_486310"/>
<dbReference type="RefSeq" id="XP_001321207.1">
    <property type="nucleotide sequence ID" value="XM_001321172.1"/>
</dbReference>
<dbReference type="AlphaFoldDB" id="A2EEH8"/>